<feature type="repeat" description="WD" evidence="3">
    <location>
        <begin position="830"/>
        <end position="862"/>
    </location>
</feature>
<feature type="region of interest" description="Disordered" evidence="4">
    <location>
        <begin position="116"/>
        <end position="135"/>
    </location>
</feature>
<dbReference type="SMART" id="SM00320">
    <property type="entry name" value="WD40"/>
    <property type="match status" value="13"/>
</dbReference>
<feature type="repeat" description="WD" evidence="3">
    <location>
        <begin position="1169"/>
        <end position="1210"/>
    </location>
</feature>
<dbReference type="InterPro" id="IPR036322">
    <property type="entry name" value="WD40_repeat_dom_sf"/>
</dbReference>
<keyword evidence="1 3" id="KW-0853">WD repeat</keyword>
<keyword evidence="2" id="KW-0677">Repeat</keyword>
<feature type="repeat" description="WD" evidence="3">
    <location>
        <begin position="914"/>
        <end position="946"/>
    </location>
</feature>
<dbReference type="SUPFAM" id="SSF50978">
    <property type="entry name" value="WD40 repeat-like"/>
    <property type="match status" value="1"/>
</dbReference>
<dbReference type="SUPFAM" id="SSF52200">
    <property type="entry name" value="Toll/Interleukin receptor TIR domain"/>
    <property type="match status" value="1"/>
</dbReference>
<evidence type="ECO:0000259" key="6">
    <source>
        <dbReference type="Pfam" id="PF13676"/>
    </source>
</evidence>
<dbReference type="InterPro" id="IPR027417">
    <property type="entry name" value="P-loop_NTPase"/>
</dbReference>
<feature type="repeat" description="WD" evidence="3">
    <location>
        <begin position="1000"/>
        <end position="1041"/>
    </location>
</feature>
<dbReference type="InterPro" id="IPR002182">
    <property type="entry name" value="NB-ARC"/>
</dbReference>
<dbReference type="InterPro" id="IPR015943">
    <property type="entry name" value="WD40/YVTN_repeat-like_dom_sf"/>
</dbReference>
<feature type="repeat" description="WD" evidence="3">
    <location>
        <begin position="746"/>
        <end position="787"/>
    </location>
</feature>
<evidence type="ECO:0000256" key="3">
    <source>
        <dbReference type="PROSITE-ProRule" id="PRU00221"/>
    </source>
</evidence>
<dbReference type="AlphaFoldDB" id="A0A919NNS7"/>
<dbReference type="PANTHER" id="PTHR19848:SF8">
    <property type="entry name" value="F-BOX AND WD REPEAT DOMAIN CONTAINING 7"/>
    <property type="match status" value="1"/>
</dbReference>
<dbReference type="InterPro" id="IPR035897">
    <property type="entry name" value="Toll_tir_struct_dom_sf"/>
</dbReference>
<dbReference type="EMBL" id="BOMY01000030">
    <property type="protein sequence ID" value="GIF21568.1"/>
    <property type="molecule type" value="Genomic_DNA"/>
</dbReference>
<feature type="repeat" description="WD" evidence="3">
    <location>
        <begin position="662"/>
        <end position="703"/>
    </location>
</feature>
<evidence type="ECO:0000256" key="2">
    <source>
        <dbReference type="ARBA" id="ARBA00022737"/>
    </source>
</evidence>
<sequence length="1239" mass="131460">MDEGRDVVFVSYSHADRPWLDRLQVLLAPLVRNKRLVLWADPFLQVGEDWHRGLSRAIDRAGSAVLLVSADFLASRFIMEEELPALVARGVPLAPVLVRECLWDYEPVLQRVQWAHDPGRDGPLDRGGDSPSERDGRLVRVCRSLIGMVEASAPPEMESTPPRTGASVAETLVSSVRPGAVDGAPPLPPGYVVREDLNPLLAAVVKTETGAVGVTGNAAALGLHGQGGIGKSVLASAVAWDERVRAYFPDGVFWVTVGERADVVAVQVDLLVRLGRSGVEVRSAGEGLRLLREILAQRRVLLVVDDVWSEADAAAFRATGPQGRVLYTSRDERVLGGVGARVQQVEVLPEAAARQLLARISGTTVDALPLEAGPVMTATGRVPLALALVGAAIRGGMSWPRLAAELQRGKETFLDHPYANTFKAMQVATAALSAPLRDAYINLAVYPPDTAIPIQAITSFWGGTPDAVRADLNALAQAELLRLVDDQVTFHDLQHDYLVLQAEDLAVLHGDLLAGYRRLLPDGGRDGWWQLPPDEPYIWNHLIRHLRMAGSRADMQATVTDAAFLACRIAYHGTHAVEADLNIATEAIPDASSVASLRRWLGRHAHLFTDLAIDDVATTLLCWLDDADSIVATGRLRLFLPPHHLHARWGLSPLPEASLRTLAGHSGWVRAVAFSPDGQLLASAGDDGAVLLWDPTTGERRARLTGHPDGAAGVAFSPDGRLLAIAGNDATVSLWDPTTGEQRARLTGHTHWVKGVAFSPDGQLLATAGDGAEVLLWDLATGNQQARLSGHAGHVNGVAFSPDGRLLASAGHDGIVLLWELTSVNQHTRLVQHIGGVNAVAFSPDGHLVASAGSDGTVLLWNPIIGERPVRLTGHTAWVNAVAFSPDGRLLASAGHDGTVLLWNPNTSEQLARMGGHTGAVNAVAFSPDGGLLAGSSDDYTVSLWNPTAREEHARSARHSGRVRAVAFSPDGQLLASAPAGTGTGVSLWDPTTGEQLATLNGHFSGVNAAAFNSDGRLLATAGNDATVFLWDPTTGEPQARLARHTGAVNAVAFSPDGRLLATAGRTDTAVLLWDPTTGERAARLTGHTAWVNAVAFSSDGRLLATAGNDVTVLLWDPTTGERRARLDGHTRAVNAVAFSPDCRLLASTGFDGATLLWDSATGKRRARLPGHGAALNGLAFSPDGRLLATVGEEGTVVLWDIDLEAVVNRLPLGQPLQSVTWAGSRIAVAGLSVIMLEI</sequence>
<feature type="domain" description="NB-ARC" evidence="5">
    <location>
        <begin position="219"/>
        <end position="359"/>
    </location>
</feature>
<comment type="caution">
    <text evidence="7">The sequence shown here is derived from an EMBL/GenBank/DDBJ whole genome shotgun (WGS) entry which is preliminary data.</text>
</comment>
<dbReference type="PROSITE" id="PS50294">
    <property type="entry name" value="WD_REPEATS_REGION"/>
    <property type="match status" value="12"/>
</dbReference>
<dbReference type="Pfam" id="PF00400">
    <property type="entry name" value="WD40"/>
    <property type="match status" value="13"/>
</dbReference>
<accession>A0A919NNS7</accession>
<evidence type="ECO:0000313" key="8">
    <source>
        <dbReference type="Proteomes" id="UP000623608"/>
    </source>
</evidence>
<evidence type="ECO:0000256" key="1">
    <source>
        <dbReference type="ARBA" id="ARBA00022574"/>
    </source>
</evidence>
<reference evidence="7" key="1">
    <citation type="submission" date="2021-01" db="EMBL/GenBank/DDBJ databases">
        <title>Whole genome shotgun sequence of Actinoplanes tereljensis NBRC 105297.</title>
        <authorList>
            <person name="Komaki H."/>
            <person name="Tamura T."/>
        </authorList>
    </citation>
    <scope>NUCLEOTIDE SEQUENCE</scope>
    <source>
        <strain evidence="7">NBRC 105297</strain>
    </source>
</reference>
<protein>
    <recommendedName>
        <fullName evidence="9">WD40 repeat protein</fullName>
    </recommendedName>
</protein>
<dbReference type="InterPro" id="IPR000157">
    <property type="entry name" value="TIR_dom"/>
</dbReference>
<feature type="repeat" description="WD" evidence="3">
    <location>
        <begin position="704"/>
        <end position="745"/>
    </location>
</feature>
<dbReference type="PROSITE" id="PS00678">
    <property type="entry name" value="WD_REPEATS_1"/>
    <property type="match status" value="1"/>
</dbReference>
<evidence type="ECO:0000259" key="5">
    <source>
        <dbReference type="Pfam" id="PF00931"/>
    </source>
</evidence>
<dbReference type="GO" id="GO:0043531">
    <property type="term" value="F:ADP binding"/>
    <property type="evidence" value="ECO:0007669"/>
    <property type="project" value="InterPro"/>
</dbReference>
<dbReference type="RefSeq" id="WP_203808281.1">
    <property type="nucleotide sequence ID" value="NZ_BOMY01000030.1"/>
</dbReference>
<feature type="repeat" description="WD" evidence="3">
    <location>
        <begin position="1042"/>
        <end position="1084"/>
    </location>
</feature>
<evidence type="ECO:0000256" key="4">
    <source>
        <dbReference type="SAM" id="MobiDB-lite"/>
    </source>
</evidence>
<feature type="repeat" description="WD" evidence="3">
    <location>
        <begin position="872"/>
        <end position="913"/>
    </location>
</feature>
<feature type="repeat" description="WD" evidence="3">
    <location>
        <begin position="788"/>
        <end position="829"/>
    </location>
</feature>
<dbReference type="SUPFAM" id="SSF52540">
    <property type="entry name" value="P-loop containing nucleoside triphosphate hydrolases"/>
    <property type="match status" value="1"/>
</dbReference>
<feature type="repeat" description="WD" evidence="3">
    <location>
        <begin position="1085"/>
        <end position="1126"/>
    </location>
</feature>
<dbReference type="Gene3D" id="1.25.40.370">
    <property type="match status" value="1"/>
</dbReference>
<proteinExistence type="predicted"/>
<dbReference type="CDD" id="cd00200">
    <property type="entry name" value="WD40"/>
    <property type="match status" value="2"/>
</dbReference>
<evidence type="ECO:0008006" key="9">
    <source>
        <dbReference type="Google" id="ProtNLM"/>
    </source>
</evidence>
<dbReference type="InterPro" id="IPR001680">
    <property type="entry name" value="WD40_rpt"/>
</dbReference>
<dbReference type="InterPro" id="IPR011047">
    <property type="entry name" value="Quinoprotein_ADH-like_sf"/>
</dbReference>
<name>A0A919NNS7_9ACTN</name>
<feature type="compositionally biased region" description="Basic and acidic residues" evidence="4">
    <location>
        <begin position="117"/>
        <end position="135"/>
    </location>
</feature>
<dbReference type="InterPro" id="IPR036388">
    <property type="entry name" value="WH-like_DNA-bd_sf"/>
</dbReference>
<dbReference type="Pfam" id="PF13676">
    <property type="entry name" value="TIR_2"/>
    <property type="match status" value="1"/>
</dbReference>
<dbReference type="SUPFAM" id="SSF50998">
    <property type="entry name" value="Quinoprotein alcohol dehydrogenase-like"/>
    <property type="match status" value="1"/>
</dbReference>
<dbReference type="InterPro" id="IPR019775">
    <property type="entry name" value="WD40_repeat_CS"/>
</dbReference>
<keyword evidence="8" id="KW-1185">Reference proteome</keyword>
<organism evidence="7 8">
    <name type="scientific">Paractinoplanes tereljensis</name>
    <dbReference type="NCBI Taxonomy" id="571912"/>
    <lineage>
        <taxon>Bacteria</taxon>
        <taxon>Bacillati</taxon>
        <taxon>Actinomycetota</taxon>
        <taxon>Actinomycetes</taxon>
        <taxon>Micromonosporales</taxon>
        <taxon>Micromonosporaceae</taxon>
        <taxon>Paractinoplanes</taxon>
    </lineage>
</organism>
<dbReference type="Gene3D" id="3.40.50.10140">
    <property type="entry name" value="Toll/interleukin-1 receptor homology (TIR) domain"/>
    <property type="match status" value="1"/>
</dbReference>
<dbReference type="PROSITE" id="PS50082">
    <property type="entry name" value="WD_REPEATS_2"/>
    <property type="match status" value="12"/>
</dbReference>
<dbReference type="Pfam" id="PF00931">
    <property type="entry name" value="NB-ARC"/>
    <property type="match status" value="1"/>
</dbReference>
<dbReference type="GO" id="GO:0007165">
    <property type="term" value="P:signal transduction"/>
    <property type="evidence" value="ECO:0007669"/>
    <property type="project" value="InterPro"/>
</dbReference>
<evidence type="ECO:0000313" key="7">
    <source>
        <dbReference type="EMBL" id="GIF21568.1"/>
    </source>
</evidence>
<feature type="repeat" description="WD" evidence="3">
    <location>
        <begin position="1127"/>
        <end position="1168"/>
    </location>
</feature>
<dbReference type="Gene3D" id="2.130.10.10">
    <property type="entry name" value="YVTN repeat-like/Quinoprotein amine dehydrogenase"/>
    <property type="match status" value="5"/>
</dbReference>
<dbReference type="PRINTS" id="PR00364">
    <property type="entry name" value="DISEASERSIST"/>
</dbReference>
<gene>
    <name evidence="7" type="ORF">Ate02nite_42980</name>
</gene>
<dbReference type="Gene3D" id="1.10.10.10">
    <property type="entry name" value="Winged helix-like DNA-binding domain superfamily/Winged helix DNA-binding domain"/>
    <property type="match status" value="1"/>
</dbReference>
<feature type="domain" description="TIR" evidence="6">
    <location>
        <begin position="8"/>
        <end position="115"/>
    </location>
</feature>
<dbReference type="Gene3D" id="3.40.50.300">
    <property type="entry name" value="P-loop containing nucleotide triphosphate hydrolases"/>
    <property type="match status" value="1"/>
</dbReference>
<dbReference type="GO" id="GO:0005829">
    <property type="term" value="C:cytosol"/>
    <property type="evidence" value="ECO:0007669"/>
    <property type="project" value="UniProtKB-ARBA"/>
</dbReference>
<dbReference type="Proteomes" id="UP000623608">
    <property type="component" value="Unassembled WGS sequence"/>
</dbReference>
<dbReference type="PANTHER" id="PTHR19848">
    <property type="entry name" value="WD40 REPEAT PROTEIN"/>
    <property type="match status" value="1"/>
</dbReference>